<dbReference type="SMART" id="SM00020">
    <property type="entry name" value="Tryp_SPc"/>
    <property type="match status" value="1"/>
</dbReference>
<proteinExistence type="predicted"/>
<dbReference type="Pfam" id="PF00089">
    <property type="entry name" value="Trypsin"/>
    <property type="match status" value="1"/>
</dbReference>
<keyword evidence="1" id="KW-1015">Disulfide bond</keyword>
<dbReference type="InterPro" id="IPR009003">
    <property type="entry name" value="Peptidase_S1_PA"/>
</dbReference>
<keyword evidence="2" id="KW-0732">Signal</keyword>
<evidence type="ECO:0000313" key="4">
    <source>
        <dbReference type="EnsemblMetazoa" id="CLYHEMP012719.1"/>
    </source>
</evidence>
<dbReference type="PANTHER" id="PTHR24252:SF7">
    <property type="entry name" value="HYALIN"/>
    <property type="match status" value="1"/>
</dbReference>
<evidence type="ECO:0000256" key="1">
    <source>
        <dbReference type="ARBA" id="ARBA00023157"/>
    </source>
</evidence>
<evidence type="ECO:0000313" key="5">
    <source>
        <dbReference type="Proteomes" id="UP000594262"/>
    </source>
</evidence>
<dbReference type="PANTHER" id="PTHR24252">
    <property type="entry name" value="ACROSIN-RELATED"/>
    <property type="match status" value="1"/>
</dbReference>
<keyword evidence="5" id="KW-1185">Reference proteome</keyword>
<evidence type="ECO:0000256" key="2">
    <source>
        <dbReference type="SAM" id="SignalP"/>
    </source>
</evidence>
<dbReference type="PROSITE" id="PS00134">
    <property type="entry name" value="TRYPSIN_HIS"/>
    <property type="match status" value="1"/>
</dbReference>
<dbReference type="PROSITE" id="PS50240">
    <property type="entry name" value="TRYPSIN_DOM"/>
    <property type="match status" value="1"/>
</dbReference>
<dbReference type="PRINTS" id="PR00722">
    <property type="entry name" value="CHYMOTRYPSIN"/>
</dbReference>
<name>A0A7M5VFN5_9CNID</name>
<feature type="chain" id="PRO_5029691139" description="Peptidase S1 domain-containing protein" evidence="2">
    <location>
        <begin position="20"/>
        <end position="264"/>
    </location>
</feature>
<dbReference type="SUPFAM" id="SSF50494">
    <property type="entry name" value="Trypsin-like serine proteases"/>
    <property type="match status" value="1"/>
</dbReference>
<dbReference type="GO" id="GO:0004252">
    <property type="term" value="F:serine-type endopeptidase activity"/>
    <property type="evidence" value="ECO:0007669"/>
    <property type="project" value="InterPro"/>
</dbReference>
<dbReference type="InterPro" id="IPR001314">
    <property type="entry name" value="Peptidase_S1A"/>
</dbReference>
<sequence length="264" mass="29360">MFRFLLFMVFLVSASYAQGQCGVSDKVRRKRIVDGSDATPGAWPWIVSIKRHGLHQCGGTILSKTKILTAAHCFDPDEVMEGVTIPVGPEDFKVIAGAHDIDKEEKDQQVMKVKKFALHPEYNKNNVNSPDLAIIELSGELTFNERVNAACLPKKDTRPDEGTNCYILGWGHTKLDALRGAEKLQEAEVPVKKYLKDVDQIHVGFPDKKDGNGAACKNDSGGPLMCKNKEKKWVVEGALNWGNCQDNSVYTPVAKYVDWIEKNI</sequence>
<protein>
    <recommendedName>
        <fullName evidence="3">Peptidase S1 domain-containing protein</fullName>
    </recommendedName>
</protein>
<evidence type="ECO:0000259" key="3">
    <source>
        <dbReference type="PROSITE" id="PS50240"/>
    </source>
</evidence>
<dbReference type="InterPro" id="IPR001254">
    <property type="entry name" value="Trypsin_dom"/>
</dbReference>
<dbReference type="FunFam" id="2.40.10.10:FF:000068">
    <property type="entry name" value="transmembrane protease serine 2"/>
    <property type="match status" value="1"/>
</dbReference>
<dbReference type="GeneID" id="136800363"/>
<dbReference type="InterPro" id="IPR043504">
    <property type="entry name" value="Peptidase_S1_PA_chymotrypsin"/>
</dbReference>
<dbReference type="InterPro" id="IPR018114">
    <property type="entry name" value="TRYPSIN_HIS"/>
</dbReference>
<feature type="signal peptide" evidence="2">
    <location>
        <begin position="1"/>
        <end position="19"/>
    </location>
</feature>
<feature type="domain" description="Peptidase S1" evidence="3">
    <location>
        <begin position="32"/>
        <end position="264"/>
    </location>
</feature>
<dbReference type="EnsemblMetazoa" id="CLYHEMT012719.1">
    <property type="protein sequence ID" value="CLYHEMP012719.1"/>
    <property type="gene ID" value="CLYHEMG012719"/>
</dbReference>
<dbReference type="OrthoDB" id="6339452at2759"/>
<dbReference type="RefSeq" id="XP_066913100.1">
    <property type="nucleotide sequence ID" value="XM_067056999.1"/>
</dbReference>
<accession>A0A7M5VFN5</accession>
<dbReference type="CDD" id="cd00190">
    <property type="entry name" value="Tryp_SPc"/>
    <property type="match status" value="1"/>
</dbReference>
<dbReference type="GO" id="GO:0006508">
    <property type="term" value="P:proteolysis"/>
    <property type="evidence" value="ECO:0007669"/>
    <property type="project" value="InterPro"/>
</dbReference>
<dbReference type="AlphaFoldDB" id="A0A7M5VFN5"/>
<organism evidence="4 5">
    <name type="scientific">Clytia hemisphaerica</name>
    <dbReference type="NCBI Taxonomy" id="252671"/>
    <lineage>
        <taxon>Eukaryota</taxon>
        <taxon>Metazoa</taxon>
        <taxon>Cnidaria</taxon>
        <taxon>Hydrozoa</taxon>
        <taxon>Hydroidolina</taxon>
        <taxon>Leptothecata</taxon>
        <taxon>Obeliida</taxon>
        <taxon>Clytiidae</taxon>
        <taxon>Clytia</taxon>
    </lineage>
</organism>
<dbReference type="Proteomes" id="UP000594262">
    <property type="component" value="Unplaced"/>
</dbReference>
<reference evidence="4" key="1">
    <citation type="submission" date="2021-01" db="UniProtKB">
        <authorList>
            <consortium name="EnsemblMetazoa"/>
        </authorList>
    </citation>
    <scope>IDENTIFICATION</scope>
</reference>
<dbReference type="Gene3D" id="2.40.10.10">
    <property type="entry name" value="Trypsin-like serine proteases"/>
    <property type="match status" value="1"/>
</dbReference>